<organism evidence="1 2">
    <name type="scientific">Mesorhizobium delmotii</name>
    <dbReference type="NCBI Taxonomy" id="1631247"/>
    <lineage>
        <taxon>Bacteria</taxon>
        <taxon>Pseudomonadati</taxon>
        <taxon>Pseudomonadota</taxon>
        <taxon>Alphaproteobacteria</taxon>
        <taxon>Hyphomicrobiales</taxon>
        <taxon>Phyllobacteriaceae</taxon>
        <taxon>Mesorhizobium</taxon>
    </lineage>
</organism>
<dbReference type="Proteomes" id="UP000245698">
    <property type="component" value="Unassembled WGS sequence"/>
</dbReference>
<accession>A0A2P9AS14</accession>
<keyword evidence="2" id="KW-1185">Reference proteome</keyword>
<name>A0A2P9AS14_9HYPH</name>
<sequence length="87" mass="9298">MVQRMIARAAEDAAGFSLPVAQGSHCLSKGHPIVAVLFDQLADLAGRNAIFSCEMFHFVILVHRQAVVVEEVSIALVVGHFLSPGEA</sequence>
<gene>
    <name evidence="1" type="ORF">BQ8482_380134</name>
</gene>
<dbReference type="EMBL" id="FUIG01000046">
    <property type="protein sequence ID" value="SJM33950.1"/>
    <property type="molecule type" value="Genomic_DNA"/>
</dbReference>
<dbReference type="AlphaFoldDB" id="A0A2P9AS14"/>
<evidence type="ECO:0000313" key="1">
    <source>
        <dbReference type="EMBL" id="SJM33950.1"/>
    </source>
</evidence>
<evidence type="ECO:0000313" key="2">
    <source>
        <dbReference type="Proteomes" id="UP000245698"/>
    </source>
</evidence>
<protein>
    <submittedName>
        <fullName evidence="1">Uncharacterized protein</fullName>
    </submittedName>
</protein>
<reference evidence="2" key="1">
    <citation type="submission" date="2016-12" db="EMBL/GenBank/DDBJ databases">
        <authorList>
            <person name="Brunel B."/>
        </authorList>
    </citation>
    <scope>NUCLEOTIDE SEQUENCE [LARGE SCALE GENOMIC DNA]</scope>
</reference>
<proteinExistence type="predicted"/>